<evidence type="ECO:0000313" key="2">
    <source>
        <dbReference type="Proteomes" id="UP000821845"/>
    </source>
</evidence>
<reference evidence="1" key="1">
    <citation type="submission" date="2020-05" db="EMBL/GenBank/DDBJ databases">
        <title>Large-scale comparative analyses of tick genomes elucidate their genetic diversity and vector capacities.</title>
        <authorList>
            <person name="Jia N."/>
            <person name="Wang J."/>
            <person name="Shi W."/>
            <person name="Du L."/>
            <person name="Sun Y."/>
            <person name="Zhan W."/>
            <person name="Jiang J."/>
            <person name="Wang Q."/>
            <person name="Zhang B."/>
            <person name="Ji P."/>
            <person name="Sakyi L.B."/>
            <person name="Cui X."/>
            <person name="Yuan T."/>
            <person name="Jiang B."/>
            <person name="Yang W."/>
            <person name="Lam T.T.-Y."/>
            <person name="Chang Q."/>
            <person name="Ding S."/>
            <person name="Wang X."/>
            <person name="Zhu J."/>
            <person name="Ruan X."/>
            <person name="Zhao L."/>
            <person name="Wei J."/>
            <person name="Que T."/>
            <person name="Du C."/>
            <person name="Cheng J."/>
            <person name="Dai P."/>
            <person name="Han X."/>
            <person name="Huang E."/>
            <person name="Gao Y."/>
            <person name="Liu J."/>
            <person name="Shao H."/>
            <person name="Ye R."/>
            <person name="Li L."/>
            <person name="Wei W."/>
            <person name="Wang X."/>
            <person name="Wang C."/>
            <person name="Yang T."/>
            <person name="Huo Q."/>
            <person name="Li W."/>
            <person name="Guo W."/>
            <person name="Chen H."/>
            <person name="Zhou L."/>
            <person name="Ni X."/>
            <person name="Tian J."/>
            <person name="Zhou Y."/>
            <person name="Sheng Y."/>
            <person name="Liu T."/>
            <person name="Pan Y."/>
            <person name="Xia L."/>
            <person name="Li J."/>
            <person name="Zhao F."/>
            <person name="Cao W."/>
        </authorList>
    </citation>
    <scope>NUCLEOTIDE SEQUENCE</scope>
    <source>
        <strain evidence="1">Hyas-2018</strain>
    </source>
</reference>
<dbReference type="EMBL" id="CM023481">
    <property type="protein sequence ID" value="KAH6946721.1"/>
    <property type="molecule type" value="Genomic_DNA"/>
</dbReference>
<dbReference type="Proteomes" id="UP000821845">
    <property type="component" value="Chromosome 1"/>
</dbReference>
<evidence type="ECO:0000313" key="1">
    <source>
        <dbReference type="EMBL" id="KAH6946721.1"/>
    </source>
</evidence>
<organism evidence="1 2">
    <name type="scientific">Hyalomma asiaticum</name>
    <name type="common">Tick</name>
    <dbReference type="NCBI Taxonomy" id="266040"/>
    <lineage>
        <taxon>Eukaryota</taxon>
        <taxon>Metazoa</taxon>
        <taxon>Ecdysozoa</taxon>
        <taxon>Arthropoda</taxon>
        <taxon>Chelicerata</taxon>
        <taxon>Arachnida</taxon>
        <taxon>Acari</taxon>
        <taxon>Parasitiformes</taxon>
        <taxon>Ixodida</taxon>
        <taxon>Ixodoidea</taxon>
        <taxon>Ixodidae</taxon>
        <taxon>Hyalomminae</taxon>
        <taxon>Hyalomma</taxon>
    </lineage>
</organism>
<sequence length="131" mass="14899">MKVRGQKKEVATFLEAKLLQCYEDAIEILQKLFGDSSALIQDHMQGLIDINPKREKWCCAFCRRRCLDESQQPPLSHLLGFIEIELESRERTFEDRPDDASGQPPSRFIAKTRPRGNGHVLSAASIAWSAI</sequence>
<accession>A0ACB7TKG8</accession>
<name>A0ACB7TKG8_HYAAI</name>
<proteinExistence type="predicted"/>
<gene>
    <name evidence="1" type="ORF">HPB50_014761</name>
</gene>
<keyword evidence="2" id="KW-1185">Reference proteome</keyword>
<protein>
    <submittedName>
        <fullName evidence="1">Uncharacterized protein</fullName>
    </submittedName>
</protein>
<comment type="caution">
    <text evidence="1">The sequence shown here is derived from an EMBL/GenBank/DDBJ whole genome shotgun (WGS) entry which is preliminary data.</text>
</comment>